<dbReference type="InterPro" id="IPR031316">
    <property type="entry name" value="FlgM_C"/>
</dbReference>
<organism evidence="9 10">
    <name type="scientific">Chengkuizengella marina</name>
    <dbReference type="NCBI Taxonomy" id="2507566"/>
    <lineage>
        <taxon>Bacteria</taxon>
        <taxon>Bacillati</taxon>
        <taxon>Bacillota</taxon>
        <taxon>Bacilli</taxon>
        <taxon>Bacillales</taxon>
        <taxon>Paenibacillaceae</taxon>
        <taxon>Chengkuizengella</taxon>
    </lineage>
</organism>
<feature type="compositionally biased region" description="Polar residues" evidence="7">
    <location>
        <begin position="10"/>
        <end position="21"/>
    </location>
</feature>
<evidence type="ECO:0000256" key="3">
    <source>
        <dbReference type="ARBA" id="ARBA00022491"/>
    </source>
</evidence>
<evidence type="ECO:0000256" key="5">
    <source>
        <dbReference type="ARBA" id="ARBA00023015"/>
    </source>
</evidence>
<protein>
    <recommendedName>
        <fullName evidence="2">Negative regulator of flagellin synthesis</fullName>
    </recommendedName>
</protein>
<dbReference type="EMBL" id="SIJB01000005">
    <property type="protein sequence ID" value="NBI27730.1"/>
    <property type="molecule type" value="Genomic_DNA"/>
</dbReference>
<dbReference type="Pfam" id="PF04316">
    <property type="entry name" value="FlgM"/>
    <property type="match status" value="1"/>
</dbReference>
<comment type="similarity">
    <text evidence="1">Belongs to the FlgM family.</text>
</comment>
<evidence type="ECO:0000256" key="2">
    <source>
        <dbReference type="ARBA" id="ARBA00017823"/>
    </source>
</evidence>
<dbReference type="Proteomes" id="UP000448943">
    <property type="component" value="Unassembled WGS sequence"/>
</dbReference>
<evidence type="ECO:0000256" key="7">
    <source>
        <dbReference type="SAM" id="MobiDB-lite"/>
    </source>
</evidence>
<evidence type="ECO:0000256" key="1">
    <source>
        <dbReference type="ARBA" id="ARBA00005322"/>
    </source>
</evidence>
<dbReference type="InterPro" id="IPR035890">
    <property type="entry name" value="Anti-sigma-28_factor_FlgM_sf"/>
</dbReference>
<evidence type="ECO:0000313" key="10">
    <source>
        <dbReference type="Proteomes" id="UP000448943"/>
    </source>
</evidence>
<keyword evidence="10" id="KW-1185">Reference proteome</keyword>
<proteinExistence type="inferred from homology"/>
<feature type="domain" description="Anti-sigma-28 factor FlgM C-terminal" evidence="8">
    <location>
        <begin position="35"/>
        <end position="82"/>
    </location>
</feature>
<keyword evidence="4" id="KW-1005">Bacterial flagellum biogenesis</keyword>
<feature type="compositionally biased region" description="Basic and acidic residues" evidence="7">
    <location>
        <begin position="22"/>
        <end position="55"/>
    </location>
</feature>
<dbReference type="RefSeq" id="WP_160643961.1">
    <property type="nucleotide sequence ID" value="NZ_SIJB01000005.1"/>
</dbReference>
<keyword evidence="9" id="KW-0966">Cell projection</keyword>
<name>A0A6N9Q0T1_9BACL</name>
<dbReference type="InterPro" id="IPR007412">
    <property type="entry name" value="FlgM"/>
</dbReference>
<keyword evidence="9" id="KW-0969">Cilium</keyword>
<dbReference type="AlphaFoldDB" id="A0A6N9Q0T1"/>
<evidence type="ECO:0000256" key="6">
    <source>
        <dbReference type="ARBA" id="ARBA00023163"/>
    </source>
</evidence>
<keyword evidence="9" id="KW-0282">Flagellum</keyword>
<keyword evidence="5" id="KW-0805">Transcription regulation</keyword>
<reference evidence="9 10" key="1">
    <citation type="submission" date="2019-01" db="EMBL/GenBank/DDBJ databases">
        <title>Chengkuizengella sp. nov., isolated from deep-sea sediment of East Pacific Ocean.</title>
        <authorList>
            <person name="Yang J."/>
            <person name="Lai Q."/>
            <person name="Shao Z."/>
        </authorList>
    </citation>
    <scope>NUCLEOTIDE SEQUENCE [LARGE SCALE GENOMIC DNA]</scope>
    <source>
        <strain evidence="9 10">YPA3-1-1</strain>
    </source>
</reference>
<dbReference type="NCBIfam" id="TIGR03824">
    <property type="entry name" value="FlgM_jcvi"/>
    <property type="match status" value="1"/>
</dbReference>
<keyword evidence="3" id="KW-0678">Repressor</keyword>
<accession>A0A6N9Q0T1</accession>
<keyword evidence="6" id="KW-0804">Transcription</keyword>
<sequence length="88" mass="10276">MKINKINPVNAIQNYRQQQDINQEKKASKKAMQRDEVQISPEAKELLDAKPTEREEKIEDLKQSVSNGTYQVDTNKIAEKLLPYFKKQ</sequence>
<evidence type="ECO:0000259" key="8">
    <source>
        <dbReference type="Pfam" id="PF04316"/>
    </source>
</evidence>
<gene>
    <name evidence="9" type="primary">flgM</name>
    <name evidence="9" type="ORF">ERL59_01985</name>
</gene>
<dbReference type="GO" id="GO:0044781">
    <property type="term" value="P:bacterial-type flagellum organization"/>
    <property type="evidence" value="ECO:0007669"/>
    <property type="project" value="UniProtKB-KW"/>
</dbReference>
<feature type="region of interest" description="Disordered" evidence="7">
    <location>
        <begin position="1"/>
        <end position="55"/>
    </location>
</feature>
<dbReference type="GO" id="GO:0045892">
    <property type="term" value="P:negative regulation of DNA-templated transcription"/>
    <property type="evidence" value="ECO:0007669"/>
    <property type="project" value="InterPro"/>
</dbReference>
<comment type="caution">
    <text evidence="9">The sequence shown here is derived from an EMBL/GenBank/DDBJ whole genome shotgun (WGS) entry which is preliminary data.</text>
</comment>
<evidence type="ECO:0000313" key="9">
    <source>
        <dbReference type="EMBL" id="NBI27730.1"/>
    </source>
</evidence>
<dbReference type="OrthoDB" id="2382241at2"/>
<evidence type="ECO:0000256" key="4">
    <source>
        <dbReference type="ARBA" id="ARBA00022795"/>
    </source>
</evidence>
<dbReference type="SUPFAM" id="SSF101498">
    <property type="entry name" value="Anti-sigma factor FlgM"/>
    <property type="match status" value="1"/>
</dbReference>